<dbReference type="GeneID" id="24793351"/>
<accession>A0A089ZDX5</accession>
<dbReference type="RefSeq" id="WP_023992955.1">
    <property type="nucleotide sequence ID" value="NZ_CALCVY010000278.1"/>
</dbReference>
<dbReference type="Proteomes" id="UP000029661">
    <property type="component" value="Chromosome"/>
</dbReference>
<feature type="transmembrane region" description="Helical" evidence="1">
    <location>
        <begin position="46"/>
        <end position="69"/>
    </location>
</feature>
<feature type="transmembrane region" description="Helical" evidence="1">
    <location>
        <begin position="12"/>
        <end position="34"/>
    </location>
</feature>
<keyword evidence="1" id="KW-0812">Transmembrane</keyword>
<dbReference type="InterPro" id="IPR058349">
    <property type="entry name" value="DUF8036"/>
</dbReference>
<protein>
    <submittedName>
        <fullName evidence="2">Uncharacterized protein</fullName>
    </submittedName>
</protein>
<dbReference type="KEGG" id="mfc:BRM9_2179"/>
<dbReference type="Proteomes" id="UP000606900">
    <property type="component" value="Unassembled WGS sequence"/>
</dbReference>
<dbReference type="Pfam" id="PF26119">
    <property type="entry name" value="DUF8036"/>
    <property type="match status" value="1"/>
</dbReference>
<gene>
    <name evidence="2" type="ORF">BRM9_2179</name>
    <name evidence="3" type="ORF">ISP06_04995</name>
</gene>
<evidence type="ECO:0000313" key="2">
    <source>
        <dbReference type="EMBL" id="AIS32981.1"/>
    </source>
</evidence>
<evidence type="ECO:0000256" key="1">
    <source>
        <dbReference type="SAM" id="Phobius"/>
    </source>
</evidence>
<keyword evidence="1" id="KW-1133">Transmembrane helix</keyword>
<feature type="transmembrane region" description="Helical" evidence="1">
    <location>
        <begin position="75"/>
        <end position="95"/>
    </location>
</feature>
<organism evidence="2 4">
    <name type="scientific">Methanobacterium formicicum</name>
    <dbReference type="NCBI Taxonomy" id="2162"/>
    <lineage>
        <taxon>Archaea</taxon>
        <taxon>Methanobacteriati</taxon>
        <taxon>Methanobacteriota</taxon>
        <taxon>Methanomada group</taxon>
        <taxon>Methanobacteria</taxon>
        <taxon>Methanobacteriales</taxon>
        <taxon>Methanobacteriaceae</taxon>
        <taxon>Methanobacterium</taxon>
    </lineage>
</organism>
<dbReference type="EMBL" id="JADIIL010000018">
    <property type="protein sequence ID" value="MBF4474814.1"/>
    <property type="molecule type" value="Genomic_DNA"/>
</dbReference>
<dbReference type="STRING" id="2162.BRM9_2179"/>
<dbReference type="EMBL" id="CP006933">
    <property type="protein sequence ID" value="AIS32981.1"/>
    <property type="molecule type" value="Genomic_DNA"/>
</dbReference>
<reference evidence="3" key="2">
    <citation type="submission" date="2020-10" db="EMBL/GenBank/DDBJ databases">
        <title>Dehalococcoides mccartyi of a TCE/Cr reducing biochatode.</title>
        <authorList>
            <person name="Matturro B."/>
        </authorList>
    </citation>
    <scope>NUCLEOTIDE SEQUENCE</scope>
    <source>
        <strain evidence="3">Bin2</strain>
    </source>
</reference>
<proteinExistence type="predicted"/>
<evidence type="ECO:0000313" key="4">
    <source>
        <dbReference type="Proteomes" id="UP000029661"/>
    </source>
</evidence>
<dbReference type="AlphaFoldDB" id="A0A089ZDX5"/>
<keyword evidence="1" id="KW-0472">Membrane</keyword>
<name>A0A089ZDX5_METFO</name>
<reference evidence="2 4" key="1">
    <citation type="submission" date="2013-12" db="EMBL/GenBank/DDBJ databases">
        <title>The complete genome sequence of Methanobacterium sp. BRM9.</title>
        <authorList>
            <consortium name="Pastoral Greenhouse Gas Research Consortium"/>
            <person name="Kelly W.J."/>
            <person name="Leahy S.C."/>
            <person name="Perry R."/>
            <person name="Li D."/>
            <person name="Altermann E."/>
            <person name="Lambie S.C."/>
            <person name="Attwood G.T."/>
        </authorList>
    </citation>
    <scope>NUCLEOTIDE SEQUENCE [LARGE SCALE GENOMIC DNA]</scope>
    <source>
        <strain evidence="2 4">BRM9</strain>
    </source>
</reference>
<evidence type="ECO:0000313" key="3">
    <source>
        <dbReference type="EMBL" id="MBF4474814.1"/>
    </source>
</evidence>
<sequence length="99" mass="11072">MAVDITTELWTFYIAAIIGIGNIALLLGLSYIYWRNYGEIKSKFNLGLIFFALFLLLQSVFLTLSILFHGGFARGSGLLLAINNLILFIALSILLKVTW</sequence>